<dbReference type="PANTHER" id="PTHR43546">
    <property type="entry name" value="UPF0173 METAL-DEPENDENT HYDROLASE MJ1163-RELATED"/>
    <property type="match status" value="1"/>
</dbReference>
<keyword evidence="1" id="KW-0378">Hydrolase</keyword>
<dbReference type="STRING" id="128403.WA1_13375"/>
<evidence type="ECO:0000313" key="2">
    <source>
        <dbReference type="EMBL" id="KYC43087.1"/>
    </source>
</evidence>
<dbReference type="OrthoDB" id="3204284at2"/>
<organism evidence="2 3">
    <name type="scientific">Scytonema hofmannii PCC 7110</name>
    <dbReference type="NCBI Taxonomy" id="128403"/>
    <lineage>
        <taxon>Bacteria</taxon>
        <taxon>Bacillati</taxon>
        <taxon>Cyanobacteriota</taxon>
        <taxon>Cyanophyceae</taxon>
        <taxon>Nostocales</taxon>
        <taxon>Scytonemataceae</taxon>
        <taxon>Scytonema</taxon>
    </lineage>
</organism>
<evidence type="ECO:0000313" key="3">
    <source>
        <dbReference type="Proteomes" id="UP000076925"/>
    </source>
</evidence>
<dbReference type="EMBL" id="ANNX02000016">
    <property type="protein sequence ID" value="KYC43087.1"/>
    <property type="molecule type" value="Genomic_DNA"/>
</dbReference>
<evidence type="ECO:0000256" key="1">
    <source>
        <dbReference type="ARBA" id="ARBA00022801"/>
    </source>
</evidence>
<dbReference type="GO" id="GO:0016787">
    <property type="term" value="F:hydrolase activity"/>
    <property type="evidence" value="ECO:0007669"/>
    <property type="project" value="UniProtKB-KW"/>
</dbReference>
<dbReference type="Gene3D" id="3.60.15.10">
    <property type="entry name" value="Ribonuclease Z/Hydroxyacylglutathione hydrolase-like"/>
    <property type="match status" value="1"/>
</dbReference>
<dbReference type="RefSeq" id="WP_017745252.1">
    <property type="nucleotide sequence ID" value="NZ_KQ976354.1"/>
</dbReference>
<protein>
    <recommendedName>
        <fullName evidence="4">MBL fold metallo-hydrolase</fullName>
    </recommendedName>
</protein>
<dbReference type="Proteomes" id="UP000076925">
    <property type="component" value="Unassembled WGS sequence"/>
</dbReference>
<dbReference type="InterPro" id="IPR036866">
    <property type="entry name" value="RibonucZ/Hydroxyglut_hydro"/>
</dbReference>
<comment type="caution">
    <text evidence="2">The sequence shown here is derived from an EMBL/GenBank/DDBJ whole genome shotgun (WGS) entry which is preliminary data.</text>
</comment>
<dbReference type="Pfam" id="PF13483">
    <property type="entry name" value="Lactamase_B_3"/>
    <property type="match status" value="1"/>
</dbReference>
<evidence type="ECO:0008006" key="4">
    <source>
        <dbReference type="Google" id="ProtNLM"/>
    </source>
</evidence>
<keyword evidence="3" id="KW-1185">Reference proteome</keyword>
<dbReference type="InterPro" id="IPR050114">
    <property type="entry name" value="UPF0173_UPF0282_UlaG_hydrolase"/>
</dbReference>
<reference evidence="2 3" key="1">
    <citation type="journal article" date="2013" name="Genome Biol. Evol.">
        <title>Genomes of Stigonematalean cyanobacteria (subsection V) and the evolution of oxygenic photosynthesis from prokaryotes to plastids.</title>
        <authorList>
            <person name="Dagan T."/>
            <person name="Roettger M."/>
            <person name="Stucken K."/>
            <person name="Landan G."/>
            <person name="Koch R."/>
            <person name="Major P."/>
            <person name="Gould S.B."/>
            <person name="Goremykin V.V."/>
            <person name="Rippka R."/>
            <person name="Tandeau de Marsac N."/>
            <person name="Gugger M."/>
            <person name="Lockhart P.J."/>
            <person name="Allen J.F."/>
            <person name="Brune I."/>
            <person name="Maus I."/>
            <person name="Puhler A."/>
            <person name="Martin W.F."/>
        </authorList>
    </citation>
    <scope>NUCLEOTIDE SEQUENCE [LARGE SCALE GENOMIC DNA]</scope>
    <source>
        <strain evidence="2 3">PCC 7110</strain>
    </source>
</reference>
<name>A0A139XEF8_9CYAN</name>
<proteinExistence type="predicted"/>
<sequence length="493" mass="56721">MKIHMIGHASIFVETQDCKIMMDPVLWDPFCEVTTSICPRREVIHEQIPEFDLLVISHRHLDHFDIRSLAYLPKNVDVLIPKDKLLETCLRQLGYSQIYTLSDFDEVKIGSTTLIATRSENRVPEYGMLFADPSGVFWNQVDSLVNTKTINFVKSRYPRINFLLASWQPMLETEYQYNQSLSFPFPGYSHILQLIGLIKPKAISPGANGFKFIDGSSWLNQVVFPVTQEQFCRDIGKVCPEAGENIFSLQPGDICEFKDGRSTYLSGNSQFVKMIEDDRESLLFSPVTVSGELVDRNPDKYNLHEMRKTIEEEVCLNLPTFFMEHKNDLFGEYVHWEVIYQLEIVFPDISQKWYFDFSEETIQCRRGTNPLANVFNIITASSFYGVLKGEKTWDYPGTGGYLRAFEKLYVASTHGAIRPDLKSLSISPLALKFPHEKVFETVLYKEVETWGKEYGKNQVQHEKKTAMMKLGNTLIRVSPQNLNEQLVMTTNVS</sequence>
<dbReference type="SUPFAM" id="SSF56281">
    <property type="entry name" value="Metallo-hydrolase/oxidoreductase"/>
    <property type="match status" value="1"/>
</dbReference>
<gene>
    <name evidence="2" type="ORF">WA1_13375</name>
</gene>
<accession>A0A139XEF8</accession>
<dbReference type="PANTHER" id="PTHR43546:SF9">
    <property type="entry name" value="L-ASCORBATE-6-PHOSPHATE LACTONASE ULAG-RELATED"/>
    <property type="match status" value="1"/>
</dbReference>
<dbReference type="AlphaFoldDB" id="A0A139XEF8"/>